<accession>A0A0M7GCQ2</accession>
<reference evidence="3 6" key="2">
    <citation type="submission" date="2016-07" db="EMBL/GenBank/DDBJ databases">
        <title>Complete genome sequences of Bordetella pseudohinzii.</title>
        <authorList>
            <person name="Spilker T."/>
            <person name="Darrah R."/>
            <person name="LiPuma J.J."/>
        </authorList>
    </citation>
    <scope>NUCLEOTIDE SEQUENCE [LARGE SCALE GENOMIC DNA]</scope>
    <source>
        <strain evidence="3 6">HI4681</strain>
    </source>
</reference>
<feature type="signal peptide" evidence="2">
    <location>
        <begin position="1"/>
        <end position="22"/>
    </location>
</feature>
<dbReference type="Gene3D" id="3.40.190.150">
    <property type="entry name" value="Bordetella uptake gene, domain 1"/>
    <property type="match status" value="1"/>
</dbReference>
<name>A0A0J6EYH4_9BORD</name>
<reference evidence="4 5" key="1">
    <citation type="submission" date="2015-09" db="EMBL/GenBank/DDBJ databases">
        <authorList>
            <person name="Jackson K.R."/>
            <person name="Lunt B.L."/>
            <person name="Fisher J.N.B."/>
            <person name="Gardner A.V."/>
            <person name="Bailey M.E."/>
            <person name="Deus L.M."/>
            <person name="Earl A.S."/>
            <person name="Gibby P.D."/>
            <person name="Hartmann K.A."/>
            <person name="Liu J.E."/>
            <person name="Manci A.M."/>
            <person name="Nielsen D.A."/>
            <person name="Solomon M.B."/>
            <person name="Breakwell D.P."/>
            <person name="Burnett S.H."/>
            <person name="Grose J.H."/>
        </authorList>
    </citation>
    <scope>NUCLEOTIDE SEQUENCE [LARGE SCALE GENOMIC DNA]</scope>
    <source>
        <strain evidence="4 5">2789STDY5608636</strain>
    </source>
</reference>
<dbReference type="OrthoDB" id="9780943at2"/>
<dbReference type="Proteomes" id="UP000053096">
    <property type="component" value="Unassembled WGS sequence"/>
</dbReference>
<dbReference type="PANTHER" id="PTHR42928:SF5">
    <property type="entry name" value="BLR1237 PROTEIN"/>
    <property type="match status" value="1"/>
</dbReference>
<dbReference type="SUPFAM" id="SSF53850">
    <property type="entry name" value="Periplasmic binding protein-like II"/>
    <property type="match status" value="1"/>
</dbReference>
<feature type="chain" id="PRO_5005270659" evidence="2">
    <location>
        <begin position="23"/>
        <end position="322"/>
    </location>
</feature>
<evidence type="ECO:0000256" key="1">
    <source>
        <dbReference type="ARBA" id="ARBA00006987"/>
    </source>
</evidence>
<accession>A0A0J6EYH4</accession>
<keyword evidence="4" id="KW-0456">Lyase</keyword>
<dbReference type="CDD" id="cd07012">
    <property type="entry name" value="PBP2_Bug_TTT"/>
    <property type="match status" value="1"/>
</dbReference>
<keyword evidence="2" id="KW-0732">Signal</keyword>
<dbReference type="AlphaFoldDB" id="A0A0J6EYH4"/>
<evidence type="ECO:0000256" key="2">
    <source>
        <dbReference type="SAM" id="SignalP"/>
    </source>
</evidence>
<dbReference type="RefSeq" id="WP_043208664.1">
    <property type="nucleotide sequence ID" value="NZ_CAJGUP010000232.1"/>
</dbReference>
<dbReference type="EMBL" id="CP016440">
    <property type="protein sequence ID" value="ANY16832.1"/>
    <property type="molecule type" value="Genomic_DNA"/>
</dbReference>
<evidence type="ECO:0000313" key="3">
    <source>
        <dbReference type="EMBL" id="ANY16832.1"/>
    </source>
</evidence>
<dbReference type="GO" id="GO:0016829">
    <property type="term" value="F:lyase activity"/>
    <property type="evidence" value="ECO:0007669"/>
    <property type="project" value="UniProtKB-KW"/>
</dbReference>
<dbReference type="InterPro" id="IPR005064">
    <property type="entry name" value="BUG"/>
</dbReference>
<sequence>MNYIKNTLAAASLALGMSPAWAADTYPARPVSIVVGFAAGGSTDLLARTLAKELSEQFKQTFIVENKPGANSNVANTFVARAAPDGYTLLMVPFGLAVNPYLYKGLKVSVDNFAPIALVAQVPNMLVANKNLPVDNLKAFVDYSKAHPKAVSYGSPGVGSSLHLGGELFRQATGAEMLHVPFNGSGPALVAVRSGEVTSAFDNLSTVAPLVRSGDLKALAVTSERRSEAFPDVPTVAESGYPQYEISSYFGLAAPAGTPSAVVEALNRAVMKAVAGPAVQAQFKTLGAYATPNTPADFSAFLHKESEKWRKVIATSGIDLTP</sequence>
<evidence type="ECO:0000313" key="4">
    <source>
        <dbReference type="EMBL" id="CUI92151.1"/>
    </source>
</evidence>
<evidence type="ECO:0000313" key="6">
    <source>
        <dbReference type="Proteomes" id="UP000092950"/>
    </source>
</evidence>
<proteinExistence type="inferred from homology"/>
<dbReference type="Pfam" id="PF03401">
    <property type="entry name" value="TctC"/>
    <property type="match status" value="1"/>
</dbReference>
<evidence type="ECO:0000313" key="5">
    <source>
        <dbReference type="Proteomes" id="UP000053096"/>
    </source>
</evidence>
<dbReference type="InterPro" id="IPR042100">
    <property type="entry name" value="Bug_dom1"/>
</dbReference>
<keyword evidence="6" id="KW-1185">Reference proteome</keyword>
<dbReference type="KEGG" id="bpdz:BBN53_13620"/>
<comment type="similarity">
    <text evidence="1">Belongs to the UPF0065 (bug) family.</text>
</comment>
<dbReference type="PANTHER" id="PTHR42928">
    <property type="entry name" value="TRICARBOXYLATE-BINDING PROTEIN"/>
    <property type="match status" value="1"/>
</dbReference>
<gene>
    <name evidence="3" type="ORF">BBN53_13620</name>
    <name evidence="4" type="ORF">ERS370011_02884</name>
</gene>
<dbReference type="EMBL" id="CYTV01000007">
    <property type="protein sequence ID" value="CUI92151.1"/>
    <property type="molecule type" value="Genomic_DNA"/>
</dbReference>
<dbReference type="Proteomes" id="UP000092950">
    <property type="component" value="Chromosome"/>
</dbReference>
<dbReference type="PIRSF" id="PIRSF017082">
    <property type="entry name" value="YflP"/>
    <property type="match status" value="1"/>
</dbReference>
<protein>
    <submittedName>
        <fullName evidence="4">Argininosuccinate lyase</fullName>
    </submittedName>
    <submittedName>
        <fullName evidence="3">MFS transporter</fullName>
    </submittedName>
</protein>
<organism evidence="4 5">
    <name type="scientific">Bordetella pseudohinzii</name>
    <dbReference type="NCBI Taxonomy" id="1331258"/>
    <lineage>
        <taxon>Bacteria</taxon>
        <taxon>Pseudomonadati</taxon>
        <taxon>Pseudomonadota</taxon>
        <taxon>Betaproteobacteria</taxon>
        <taxon>Burkholderiales</taxon>
        <taxon>Alcaligenaceae</taxon>
        <taxon>Bordetella</taxon>
    </lineage>
</organism>
<dbReference type="Gene3D" id="3.40.190.10">
    <property type="entry name" value="Periplasmic binding protein-like II"/>
    <property type="match status" value="1"/>
</dbReference>